<feature type="transmembrane region" description="Helical" evidence="10">
    <location>
        <begin position="59"/>
        <end position="79"/>
    </location>
</feature>
<dbReference type="AlphaFoldDB" id="A0A1M7C3F8"/>
<feature type="domain" description="RCK C-terminal" evidence="11">
    <location>
        <begin position="404"/>
        <end position="486"/>
    </location>
</feature>
<dbReference type="PROSITE" id="PS51202">
    <property type="entry name" value="RCK_C"/>
    <property type="match status" value="1"/>
</dbReference>
<evidence type="ECO:0000256" key="8">
    <source>
        <dbReference type="ARBA" id="ARBA00023065"/>
    </source>
</evidence>
<dbReference type="EMBL" id="FOKU01000012">
    <property type="protein sequence ID" value="SFC51642.1"/>
    <property type="molecule type" value="Genomic_DNA"/>
</dbReference>
<evidence type="ECO:0000256" key="3">
    <source>
        <dbReference type="ARBA" id="ARBA00022449"/>
    </source>
</evidence>
<feature type="transmembrane region" description="Helical" evidence="10">
    <location>
        <begin position="184"/>
        <end position="206"/>
    </location>
</feature>
<feature type="transmembrane region" description="Helical" evidence="10">
    <location>
        <begin position="91"/>
        <end position="113"/>
    </location>
</feature>
<reference evidence="13 14" key="1">
    <citation type="submission" date="2016-11" db="EMBL/GenBank/DDBJ databases">
        <authorList>
            <person name="Varghese N."/>
            <person name="Submissions S."/>
        </authorList>
    </citation>
    <scope>NUCLEOTIDE SEQUENCE [LARGE SCALE GENOMIC DNA]</scope>
    <source>
        <strain evidence="13 14">CGMCC 1.12174</strain>
        <strain evidence="12 15">DSM 26351</strain>
    </source>
</reference>
<gene>
    <name evidence="12" type="ORF">SAMN04487891_112168</name>
    <name evidence="13" type="ORF">SAMN05216293_3912</name>
</gene>
<evidence type="ECO:0000256" key="1">
    <source>
        <dbReference type="ARBA" id="ARBA00004651"/>
    </source>
</evidence>
<comment type="subcellular location">
    <subcellularLocation>
        <location evidence="1">Cell membrane</location>
        <topology evidence="1">Multi-pass membrane protein</topology>
    </subcellularLocation>
</comment>
<evidence type="ECO:0000256" key="9">
    <source>
        <dbReference type="ARBA" id="ARBA00023136"/>
    </source>
</evidence>
<evidence type="ECO:0000256" key="7">
    <source>
        <dbReference type="ARBA" id="ARBA00022989"/>
    </source>
</evidence>
<keyword evidence="7 10" id="KW-1133">Transmembrane helix</keyword>
<dbReference type="GO" id="GO:0015297">
    <property type="term" value="F:antiporter activity"/>
    <property type="evidence" value="ECO:0007669"/>
    <property type="project" value="UniProtKB-KW"/>
</dbReference>
<dbReference type="Pfam" id="PF02080">
    <property type="entry name" value="TrkA_C"/>
    <property type="match status" value="1"/>
</dbReference>
<dbReference type="Proteomes" id="UP000184031">
    <property type="component" value="Unassembled WGS sequence"/>
</dbReference>
<evidence type="ECO:0000256" key="5">
    <source>
        <dbReference type="ARBA" id="ARBA00022538"/>
    </source>
</evidence>
<feature type="transmembrane region" description="Helical" evidence="10">
    <location>
        <begin position="275"/>
        <end position="293"/>
    </location>
</feature>
<dbReference type="NCBIfam" id="NF003715">
    <property type="entry name" value="PRK05326.1-2"/>
    <property type="match status" value="1"/>
</dbReference>
<evidence type="ECO:0000256" key="4">
    <source>
        <dbReference type="ARBA" id="ARBA00022475"/>
    </source>
</evidence>
<dbReference type="OrthoDB" id="9810759at2"/>
<feature type="transmembrane region" description="Helical" evidence="10">
    <location>
        <begin position="34"/>
        <end position="53"/>
    </location>
</feature>
<evidence type="ECO:0000313" key="13">
    <source>
        <dbReference type="EMBL" id="SHL61379.1"/>
    </source>
</evidence>
<evidence type="ECO:0000313" key="15">
    <source>
        <dbReference type="Proteomes" id="UP000198940"/>
    </source>
</evidence>
<organism evidence="13 14">
    <name type="scientific">Flagellimonas taeanensis</name>
    <dbReference type="NCBI Taxonomy" id="1005926"/>
    <lineage>
        <taxon>Bacteria</taxon>
        <taxon>Pseudomonadati</taxon>
        <taxon>Bacteroidota</taxon>
        <taxon>Flavobacteriia</taxon>
        <taxon>Flavobacteriales</taxon>
        <taxon>Flavobacteriaceae</taxon>
        <taxon>Flagellimonas</taxon>
    </lineage>
</organism>
<keyword evidence="8" id="KW-0406">Ion transport</keyword>
<keyword evidence="4" id="KW-1003">Cell membrane</keyword>
<dbReference type="GO" id="GO:0005886">
    <property type="term" value="C:plasma membrane"/>
    <property type="evidence" value="ECO:0007669"/>
    <property type="project" value="UniProtKB-SubCell"/>
</dbReference>
<dbReference type="GO" id="GO:0008324">
    <property type="term" value="F:monoatomic cation transmembrane transporter activity"/>
    <property type="evidence" value="ECO:0007669"/>
    <property type="project" value="InterPro"/>
</dbReference>
<sequence length="494" mass="53950">MSITIENIILIGSVLLLISIIAGKTSYRFGVPTLLLFLTIGMLAGSDGIGGIYFDNPKIAQFVGVVSLNFILFSGGLDTNWQSVKPVLKEGIALSTLGVLLTAVGLGYFVYVITDFGLYESLLLGAIVSSTDAAAVFSILRGKNLALKKNLRPTLELESGSNDPMAYVLTIAFLSLVQEPEKSILSILPLFFMQMVIGGVAGFLFGKFSKIIINRIQLDFEGLYPVLTIALMFITFSATDFVGGNGFLAIYICSVYLGNQNLIHKKTIMRMFDGLAWLMQIALFLTLGLLVFPSQIVPFIGVGLMISLFLIFVARPVAVLISLLPFRMKLRRRFYISWVGLRGAVPIVFATYPLLAGIEKANMMFNIVFFVSLTSVLIQGSTLSLVAKWLHVGLPENVKPLSPTDELLTEHPKAIMKEITIREGCPTVGLKIVNLNFPKKAIIAMIERDGNYLTPNGSTVLEANDRLVVLTDKPEILERVYESLSLSGANVTEG</sequence>
<dbReference type="SUPFAM" id="SSF116726">
    <property type="entry name" value="TrkA C-terminal domain-like"/>
    <property type="match status" value="1"/>
</dbReference>
<keyword evidence="5" id="KW-0630">Potassium</keyword>
<evidence type="ECO:0000256" key="6">
    <source>
        <dbReference type="ARBA" id="ARBA00022692"/>
    </source>
</evidence>
<keyword evidence="2" id="KW-0813">Transport</keyword>
<accession>A0A1M7C3F8</accession>
<dbReference type="RefSeq" id="WP_072882698.1">
    <property type="nucleotide sequence ID" value="NZ_FOKU01000012.1"/>
</dbReference>
<dbReference type="NCBIfam" id="NF003716">
    <property type="entry name" value="PRK05326.1-3"/>
    <property type="match status" value="1"/>
</dbReference>
<keyword evidence="9 10" id="KW-0472">Membrane</keyword>
<dbReference type="GO" id="GO:1902600">
    <property type="term" value="P:proton transmembrane transport"/>
    <property type="evidence" value="ECO:0007669"/>
    <property type="project" value="InterPro"/>
</dbReference>
<dbReference type="Gene3D" id="3.30.70.1450">
    <property type="entry name" value="Regulator of K+ conductance, C-terminal domain"/>
    <property type="match status" value="1"/>
</dbReference>
<feature type="transmembrane region" description="Helical" evidence="10">
    <location>
        <begin position="299"/>
        <end position="323"/>
    </location>
</feature>
<protein>
    <submittedName>
        <fullName evidence="12">Cell volume regulation protein A</fullName>
    </submittedName>
    <submittedName>
        <fullName evidence="13">Potassium/proton antiporter, CPA1 family</fullName>
    </submittedName>
</protein>
<evidence type="ECO:0000259" key="11">
    <source>
        <dbReference type="PROSITE" id="PS51202"/>
    </source>
</evidence>
<keyword evidence="5" id="KW-0633">Potassium transport</keyword>
<evidence type="ECO:0000313" key="12">
    <source>
        <dbReference type="EMBL" id="SFC51642.1"/>
    </source>
</evidence>
<feature type="transmembrane region" description="Helical" evidence="10">
    <location>
        <begin position="244"/>
        <end position="263"/>
    </location>
</feature>
<feature type="transmembrane region" description="Helical" evidence="10">
    <location>
        <begin position="367"/>
        <end position="390"/>
    </location>
</feature>
<feature type="transmembrane region" description="Helical" evidence="10">
    <location>
        <begin position="335"/>
        <end position="355"/>
    </location>
</feature>
<dbReference type="Proteomes" id="UP000198940">
    <property type="component" value="Unassembled WGS sequence"/>
</dbReference>
<evidence type="ECO:0000313" key="14">
    <source>
        <dbReference type="Proteomes" id="UP000184031"/>
    </source>
</evidence>
<dbReference type="Gene3D" id="1.20.1530.20">
    <property type="match status" value="1"/>
</dbReference>
<keyword evidence="3" id="KW-0050">Antiport</keyword>
<dbReference type="EMBL" id="FRAT01000012">
    <property type="protein sequence ID" value="SHL61379.1"/>
    <property type="molecule type" value="Genomic_DNA"/>
</dbReference>
<dbReference type="InterPro" id="IPR006153">
    <property type="entry name" value="Cation/H_exchanger_TM"/>
</dbReference>
<feature type="transmembrane region" description="Helical" evidence="10">
    <location>
        <begin position="119"/>
        <end position="140"/>
    </location>
</feature>
<dbReference type="STRING" id="1055723.SAMN05216293_3912"/>
<feature type="transmembrane region" description="Helical" evidence="10">
    <location>
        <begin position="218"/>
        <end position="238"/>
    </location>
</feature>
<keyword evidence="6 10" id="KW-0812">Transmembrane</keyword>
<feature type="transmembrane region" description="Helical" evidence="10">
    <location>
        <begin position="6"/>
        <end position="22"/>
    </location>
</feature>
<name>A0A1M7C3F8_9FLAO</name>
<keyword evidence="15" id="KW-1185">Reference proteome</keyword>
<dbReference type="PANTHER" id="PTHR32507:SF7">
    <property type="entry name" value="K(+)_H(+) ANTIPORTER NHAP2"/>
    <property type="match status" value="1"/>
</dbReference>
<comment type="caution">
    <text evidence="13">The sequence shown here is derived from an EMBL/GenBank/DDBJ whole genome shotgun (WGS) entry which is preliminary data.</text>
</comment>
<dbReference type="GO" id="GO:0006813">
    <property type="term" value="P:potassium ion transport"/>
    <property type="evidence" value="ECO:0007669"/>
    <property type="project" value="UniProtKB-KW"/>
</dbReference>
<evidence type="ECO:0000256" key="10">
    <source>
        <dbReference type="SAM" id="Phobius"/>
    </source>
</evidence>
<proteinExistence type="predicted"/>
<dbReference type="Pfam" id="PF00999">
    <property type="entry name" value="Na_H_Exchanger"/>
    <property type="match status" value="1"/>
</dbReference>
<dbReference type="InterPro" id="IPR038770">
    <property type="entry name" value="Na+/solute_symporter_sf"/>
</dbReference>
<evidence type="ECO:0000256" key="2">
    <source>
        <dbReference type="ARBA" id="ARBA00022448"/>
    </source>
</evidence>
<dbReference type="InterPro" id="IPR006037">
    <property type="entry name" value="RCK_C"/>
</dbReference>
<dbReference type="PANTHER" id="PTHR32507">
    <property type="entry name" value="NA(+)/H(+) ANTIPORTER 1"/>
    <property type="match status" value="1"/>
</dbReference>
<dbReference type="InterPro" id="IPR036721">
    <property type="entry name" value="RCK_C_sf"/>
</dbReference>